<name>A0A3B1ASK2_9ZZZZ</name>
<keyword evidence="2 3" id="KW-0560">Oxidoreductase</keyword>
<keyword evidence="3" id="KW-0575">Peroxidase</keyword>
<dbReference type="GO" id="GO:0020037">
    <property type="term" value="F:heme binding"/>
    <property type="evidence" value="ECO:0007669"/>
    <property type="project" value="InterPro"/>
</dbReference>
<accession>A0A3B1ASK2</accession>
<dbReference type="GO" id="GO:0004130">
    <property type="term" value="F:cytochrome-c peroxidase activity"/>
    <property type="evidence" value="ECO:0007669"/>
    <property type="project" value="UniProtKB-EC"/>
</dbReference>
<dbReference type="Gene3D" id="1.10.760.10">
    <property type="entry name" value="Cytochrome c-like domain"/>
    <property type="match status" value="1"/>
</dbReference>
<protein>
    <submittedName>
        <fullName evidence="3">Cytochrome c551 peroxidase</fullName>
        <ecNumber evidence="3">1.11.1.5</ecNumber>
    </submittedName>
</protein>
<reference evidence="3" key="1">
    <citation type="submission" date="2018-06" db="EMBL/GenBank/DDBJ databases">
        <authorList>
            <person name="Zhirakovskaya E."/>
        </authorList>
    </citation>
    <scope>NUCLEOTIDE SEQUENCE</scope>
</reference>
<organism evidence="3">
    <name type="scientific">hydrothermal vent metagenome</name>
    <dbReference type="NCBI Taxonomy" id="652676"/>
    <lineage>
        <taxon>unclassified sequences</taxon>
        <taxon>metagenomes</taxon>
        <taxon>ecological metagenomes</taxon>
    </lineage>
</organism>
<dbReference type="InterPro" id="IPR051395">
    <property type="entry name" value="Cytochrome_c_Peroxidase/MauG"/>
</dbReference>
<proteinExistence type="predicted"/>
<gene>
    <name evidence="3" type="ORF">MNBD_GAMMA20-1246</name>
</gene>
<evidence type="ECO:0000256" key="2">
    <source>
        <dbReference type="ARBA" id="ARBA00023002"/>
    </source>
</evidence>
<dbReference type="EMBL" id="UOFU01000296">
    <property type="protein sequence ID" value="VAX02833.1"/>
    <property type="molecule type" value="Genomic_DNA"/>
</dbReference>
<dbReference type="SUPFAM" id="SSF46626">
    <property type="entry name" value="Cytochrome c"/>
    <property type="match status" value="1"/>
</dbReference>
<evidence type="ECO:0000256" key="1">
    <source>
        <dbReference type="ARBA" id="ARBA00022729"/>
    </source>
</evidence>
<keyword evidence="1" id="KW-0732">Signal</keyword>
<dbReference type="PANTHER" id="PTHR30600:SF10">
    <property type="entry name" value="BLL6722 PROTEIN"/>
    <property type="match status" value="1"/>
</dbReference>
<dbReference type="AlphaFoldDB" id="A0A3B1ASK2"/>
<sequence length="103" mass="11515">MGLKGDEDPGRYGIRKIKILKGAFKTPTLRDIELTAPYMHNGMYKTLEEVIDHYDRGGDTKDNLDPNMQPLHLKASEKASLVAFLKALTGEPTPVILPRLPIE</sequence>
<dbReference type="InterPro" id="IPR036909">
    <property type="entry name" value="Cyt_c-like_dom_sf"/>
</dbReference>
<dbReference type="GO" id="GO:0009055">
    <property type="term" value="F:electron transfer activity"/>
    <property type="evidence" value="ECO:0007669"/>
    <property type="project" value="InterPro"/>
</dbReference>
<dbReference type="EC" id="1.11.1.5" evidence="3"/>
<evidence type="ECO:0000313" key="3">
    <source>
        <dbReference type="EMBL" id="VAX02833.1"/>
    </source>
</evidence>
<dbReference type="PANTHER" id="PTHR30600">
    <property type="entry name" value="CYTOCHROME C PEROXIDASE-RELATED"/>
    <property type="match status" value="1"/>
</dbReference>